<dbReference type="STRING" id="71717.A0A4Y7T970"/>
<dbReference type="InterPro" id="IPR029058">
    <property type="entry name" value="AB_hydrolase_fold"/>
</dbReference>
<name>A0A4Y7T970_COPMI</name>
<evidence type="ECO:0000256" key="5">
    <source>
        <dbReference type="ARBA" id="ARBA00032829"/>
    </source>
</evidence>
<keyword evidence="3" id="KW-0732">Signal</keyword>
<dbReference type="Pfam" id="PF00326">
    <property type="entry name" value="Peptidase_S9"/>
    <property type="match status" value="1"/>
</dbReference>
<dbReference type="SUPFAM" id="SSF82171">
    <property type="entry name" value="DPP6 N-terminal domain-like"/>
    <property type="match status" value="1"/>
</dbReference>
<sequence>MRFPIPLLGLTAQLPLVQQPMPGTPAPSRAPRAFALKEGTDTFSPKDLVTLGRPGGAVANDLGDLAFVPFSQFDFEEKKNRKSVVVVALEPDAEPLQLPLAKGGHLFWVDKRTLGNVVEGEDGAELYTLNLKYNAESSKSPESVGSPELVGTFPTKTPANFRRVPGSSVLVFSDYVYEDGNLTSVGRRDKDWKNRGTTALVYDTTYERHWDEWNGPKKPQLFSVSLSRANDDKWALGDVFHAPLMGTGHYSPVEPFGGTDDFDASATHVVYTTKDPVLPEAWHTKQNVYLVDIRGEHPPKELTSGKQGAIHNPVFSKSGTKVAWLELDEDGYESDRAKIVIYDLDKDVRFTLTQGWDRSPSEITFSQDDTFLYLAAGDEAKVKVFALPIPPTPSESTTHPQLDEKFTTPVPLTHTKAASGVQALPNDRLLFSQSSLTSPNDVFIIRDLKAVENAILSGEKSNVKEVAKPEQLTHLTKSDLDGKHMSEGEEIWFEGARQKNVQGWALKPRGWKPEQNKRYPAVLLIHGGPQGAWEDQWSNRWNPNAFANQGYFVIMINPTGSTTFGQEFTDAIAGDWGGKPFEDMIAGWKHALEKYPEIDPDRAVAAGASWGGYAINWIQGHPEFGFNFKALVCHDGVFDSNYNGYSTDELFFFNHEWGGRPWEENTKKLNEKFSPSNFVHKWSTPQLIIHGSKDYRLPETEGIAAFHALQQRGIPSRLVVFPDENHWVLDHGNSLKWHYEVFRWFDQYAGAEE</sequence>
<proteinExistence type="inferred from homology"/>
<comment type="similarity">
    <text evidence="1">Belongs to the peptidase S9C family.</text>
</comment>
<dbReference type="AlphaFoldDB" id="A0A4Y7T970"/>
<evidence type="ECO:0000256" key="2">
    <source>
        <dbReference type="ARBA" id="ARBA00022670"/>
    </source>
</evidence>
<gene>
    <name evidence="7" type="ORF">FA13DRAFT_528977</name>
</gene>
<evidence type="ECO:0000313" key="8">
    <source>
        <dbReference type="Proteomes" id="UP000298030"/>
    </source>
</evidence>
<keyword evidence="4" id="KW-0378">Hydrolase</keyword>
<evidence type="ECO:0000259" key="6">
    <source>
        <dbReference type="Pfam" id="PF00326"/>
    </source>
</evidence>
<dbReference type="EMBL" id="QPFP01000022">
    <property type="protein sequence ID" value="TEB30705.1"/>
    <property type="molecule type" value="Genomic_DNA"/>
</dbReference>
<dbReference type="InterPro" id="IPR011042">
    <property type="entry name" value="6-blade_b-propeller_TolB-like"/>
</dbReference>
<dbReference type="GO" id="GO:0006508">
    <property type="term" value="P:proteolysis"/>
    <property type="evidence" value="ECO:0007669"/>
    <property type="project" value="UniProtKB-KW"/>
</dbReference>
<organism evidence="7 8">
    <name type="scientific">Coprinellus micaceus</name>
    <name type="common">Glistening ink-cap mushroom</name>
    <name type="synonym">Coprinus micaceus</name>
    <dbReference type="NCBI Taxonomy" id="71717"/>
    <lineage>
        <taxon>Eukaryota</taxon>
        <taxon>Fungi</taxon>
        <taxon>Dikarya</taxon>
        <taxon>Basidiomycota</taxon>
        <taxon>Agaricomycotina</taxon>
        <taxon>Agaricomycetes</taxon>
        <taxon>Agaricomycetidae</taxon>
        <taxon>Agaricales</taxon>
        <taxon>Agaricineae</taxon>
        <taxon>Psathyrellaceae</taxon>
        <taxon>Coprinellus</taxon>
    </lineage>
</organism>
<dbReference type="Proteomes" id="UP000298030">
    <property type="component" value="Unassembled WGS sequence"/>
</dbReference>
<accession>A0A4Y7T970</accession>
<comment type="caution">
    <text evidence="7">The sequence shown here is derived from an EMBL/GenBank/DDBJ whole genome shotgun (WGS) entry which is preliminary data.</text>
</comment>
<dbReference type="FunFam" id="3.40.50.1820:FF:000028">
    <property type="entry name" value="S9 family peptidase"/>
    <property type="match status" value="1"/>
</dbReference>
<evidence type="ECO:0000256" key="3">
    <source>
        <dbReference type="ARBA" id="ARBA00022729"/>
    </source>
</evidence>
<keyword evidence="2" id="KW-0645">Protease</keyword>
<protein>
    <recommendedName>
        <fullName evidence="5">Dipeptidyl-peptidase V</fullName>
    </recommendedName>
</protein>
<dbReference type="InterPro" id="IPR001375">
    <property type="entry name" value="Peptidase_S9_cat"/>
</dbReference>
<feature type="domain" description="Peptidase S9 prolyl oligopeptidase catalytic" evidence="6">
    <location>
        <begin position="537"/>
        <end position="750"/>
    </location>
</feature>
<dbReference type="GO" id="GO:0004252">
    <property type="term" value="F:serine-type endopeptidase activity"/>
    <property type="evidence" value="ECO:0007669"/>
    <property type="project" value="TreeGrafter"/>
</dbReference>
<evidence type="ECO:0000256" key="1">
    <source>
        <dbReference type="ARBA" id="ARBA00010040"/>
    </source>
</evidence>
<dbReference type="Gene3D" id="2.120.10.30">
    <property type="entry name" value="TolB, C-terminal domain"/>
    <property type="match status" value="1"/>
</dbReference>
<dbReference type="PANTHER" id="PTHR42776">
    <property type="entry name" value="SERINE PEPTIDASE S9 FAMILY MEMBER"/>
    <property type="match status" value="1"/>
</dbReference>
<dbReference type="SUPFAM" id="SSF53474">
    <property type="entry name" value="alpha/beta-Hydrolases"/>
    <property type="match status" value="1"/>
</dbReference>
<reference evidence="7 8" key="1">
    <citation type="journal article" date="2019" name="Nat. Ecol. Evol.">
        <title>Megaphylogeny resolves global patterns of mushroom evolution.</title>
        <authorList>
            <person name="Varga T."/>
            <person name="Krizsan K."/>
            <person name="Foldi C."/>
            <person name="Dima B."/>
            <person name="Sanchez-Garcia M."/>
            <person name="Sanchez-Ramirez S."/>
            <person name="Szollosi G.J."/>
            <person name="Szarkandi J.G."/>
            <person name="Papp V."/>
            <person name="Albert L."/>
            <person name="Andreopoulos W."/>
            <person name="Angelini C."/>
            <person name="Antonin V."/>
            <person name="Barry K.W."/>
            <person name="Bougher N.L."/>
            <person name="Buchanan P."/>
            <person name="Buyck B."/>
            <person name="Bense V."/>
            <person name="Catcheside P."/>
            <person name="Chovatia M."/>
            <person name="Cooper J."/>
            <person name="Damon W."/>
            <person name="Desjardin D."/>
            <person name="Finy P."/>
            <person name="Geml J."/>
            <person name="Haridas S."/>
            <person name="Hughes K."/>
            <person name="Justo A."/>
            <person name="Karasinski D."/>
            <person name="Kautmanova I."/>
            <person name="Kiss B."/>
            <person name="Kocsube S."/>
            <person name="Kotiranta H."/>
            <person name="LaButti K.M."/>
            <person name="Lechner B.E."/>
            <person name="Liimatainen K."/>
            <person name="Lipzen A."/>
            <person name="Lukacs Z."/>
            <person name="Mihaltcheva S."/>
            <person name="Morgado L.N."/>
            <person name="Niskanen T."/>
            <person name="Noordeloos M.E."/>
            <person name="Ohm R.A."/>
            <person name="Ortiz-Santana B."/>
            <person name="Ovrebo C."/>
            <person name="Racz N."/>
            <person name="Riley R."/>
            <person name="Savchenko A."/>
            <person name="Shiryaev A."/>
            <person name="Soop K."/>
            <person name="Spirin V."/>
            <person name="Szebenyi C."/>
            <person name="Tomsovsky M."/>
            <person name="Tulloss R.E."/>
            <person name="Uehling J."/>
            <person name="Grigoriev I.V."/>
            <person name="Vagvolgyi C."/>
            <person name="Papp T."/>
            <person name="Martin F.M."/>
            <person name="Miettinen O."/>
            <person name="Hibbett D.S."/>
            <person name="Nagy L.G."/>
        </authorList>
    </citation>
    <scope>NUCLEOTIDE SEQUENCE [LARGE SCALE GENOMIC DNA]</scope>
    <source>
        <strain evidence="7 8">FP101781</strain>
    </source>
</reference>
<keyword evidence="8" id="KW-1185">Reference proteome</keyword>
<dbReference type="PANTHER" id="PTHR42776:SF13">
    <property type="entry name" value="DIPEPTIDYL-PEPTIDASE 5"/>
    <property type="match status" value="1"/>
</dbReference>
<evidence type="ECO:0000313" key="7">
    <source>
        <dbReference type="EMBL" id="TEB30705.1"/>
    </source>
</evidence>
<dbReference type="Gene3D" id="3.40.50.1820">
    <property type="entry name" value="alpha/beta hydrolase"/>
    <property type="match status" value="1"/>
</dbReference>
<evidence type="ECO:0000256" key="4">
    <source>
        <dbReference type="ARBA" id="ARBA00022801"/>
    </source>
</evidence>
<dbReference type="OrthoDB" id="416344at2759"/>